<dbReference type="PANTHER" id="PTHR47041">
    <property type="entry name" value="SEC14 CYTOSOLIC FACTOR FAMILY PROTEIN / PHOSPHOGLYCERIDE TRANSFER FAMILY PROTEIN"/>
    <property type="match status" value="1"/>
</dbReference>
<dbReference type="RefSeq" id="XP_024374821.1">
    <property type="nucleotide sequence ID" value="XM_024519053.2"/>
</dbReference>
<feature type="compositionally biased region" description="Basic residues" evidence="1">
    <location>
        <begin position="1"/>
        <end position="10"/>
    </location>
</feature>
<feature type="compositionally biased region" description="Basic and acidic residues" evidence="1">
    <location>
        <begin position="11"/>
        <end position="25"/>
    </location>
</feature>
<keyword evidence="2" id="KW-0472">Membrane</keyword>
<dbReference type="Gramene" id="Pp3c5_12980V3.2">
    <property type="protein sequence ID" value="Pp3c5_12980V3.2"/>
    <property type="gene ID" value="Pp3c5_12980"/>
</dbReference>
<dbReference type="SUPFAM" id="SSF52087">
    <property type="entry name" value="CRAL/TRIO domain"/>
    <property type="match status" value="1"/>
</dbReference>
<dbReference type="Proteomes" id="UP000006727">
    <property type="component" value="Chromosome 5"/>
</dbReference>
<accession>A0A7I4DQL4</accession>
<dbReference type="PROSITE" id="PS50191">
    <property type="entry name" value="CRAL_TRIO"/>
    <property type="match status" value="1"/>
</dbReference>
<feature type="region of interest" description="Disordered" evidence="1">
    <location>
        <begin position="1"/>
        <end position="25"/>
    </location>
</feature>
<reference evidence="4 5" key="2">
    <citation type="journal article" date="2018" name="Plant J.">
        <title>The Physcomitrella patens chromosome-scale assembly reveals moss genome structure and evolution.</title>
        <authorList>
            <person name="Lang D."/>
            <person name="Ullrich K.K."/>
            <person name="Murat F."/>
            <person name="Fuchs J."/>
            <person name="Jenkins J."/>
            <person name="Haas F.B."/>
            <person name="Piednoel M."/>
            <person name="Gundlach H."/>
            <person name="Van Bel M."/>
            <person name="Meyberg R."/>
            <person name="Vives C."/>
            <person name="Morata J."/>
            <person name="Symeonidi A."/>
            <person name="Hiss M."/>
            <person name="Muchero W."/>
            <person name="Kamisugi Y."/>
            <person name="Saleh O."/>
            <person name="Blanc G."/>
            <person name="Decker E.L."/>
            <person name="van Gessel N."/>
            <person name="Grimwood J."/>
            <person name="Hayes R.D."/>
            <person name="Graham S.W."/>
            <person name="Gunter L.E."/>
            <person name="McDaniel S.F."/>
            <person name="Hoernstein S.N.W."/>
            <person name="Larsson A."/>
            <person name="Li F.W."/>
            <person name="Perroud P.F."/>
            <person name="Phillips J."/>
            <person name="Ranjan P."/>
            <person name="Rokshar D.S."/>
            <person name="Rothfels C.J."/>
            <person name="Schneider L."/>
            <person name="Shu S."/>
            <person name="Stevenson D.W."/>
            <person name="Thummler F."/>
            <person name="Tillich M."/>
            <person name="Villarreal Aguilar J.C."/>
            <person name="Widiez T."/>
            <person name="Wong G.K."/>
            <person name="Wymore A."/>
            <person name="Zhang Y."/>
            <person name="Zimmer A.D."/>
            <person name="Quatrano R.S."/>
            <person name="Mayer K.F.X."/>
            <person name="Goodstein D."/>
            <person name="Casacuberta J.M."/>
            <person name="Vandepoele K."/>
            <person name="Reski R."/>
            <person name="Cuming A.C."/>
            <person name="Tuskan G.A."/>
            <person name="Maumus F."/>
            <person name="Salse J."/>
            <person name="Schmutz J."/>
            <person name="Rensing S.A."/>
        </authorList>
    </citation>
    <scope>NUCLEOTIDE SEQUENCE [LARGE SCALE GENOMIC DNA]</scope>
    <source>
        <strain evidence="4 5">cv. Gransden 2004</strain>
    </source>
</reference>
<feature type="domain" description="CRAL-TRIO" evidence="3">
    <location>
        <begin position="704"/>
        <end position="881"/>
    </location>
</feature>
<keyword evidence="2" id="KW-0812">Transmembrane</keyword>
<evidence type="ECO:0000313" key="5">
    <source>
        <dbReference type="Proteomes" id="UP000006727"/>
    </source>
</evidence>
<dbReference type="GeneID" id="112281987"/>
<dbReference type="PANTHER" id="PTHR47041:SF5">
    <property type="entry name" value="SEC14 CYTOSOLIC FACTOR FAMILY PROTEIN"/>
    <property type="match status" value="1"/>
</dbReference>
<evidence type="ECO:0000259" key="3">
    <source>
        <dbReference type="PROSITE" id="PS50191"/>
    </source>
</evidence>
<dbReference type="EnsemblPlants" id="Pp3c5_12980V3.2">
    <property type="protein sequence ID" value="Pp3c5_12980V3.2"/>
    <property type="gene ID" value="Pp3c5_12980"/>
</dbReference>
<dbReference type="Pfam" id="PF00650">
    <property type="entry name" value="CRAL_TRIO"/>
    <property type="match status" value="1"/>
</dbReference>
<feature type="transmembrane region" description="Helical" evidence="2">
    <location>
        <begin position="240"/>
        <end position="259"/>
    </location>
</feature>
<reference evidence="4" key="3">
    <citation type="submission" date="2020-12" db="UniProtKB">
        <authorList>
            <consortium name="EnsemblPlants"/>
        </authorList>
    </citation>
    <scope>IDENTIFICATION</scope>
</reference>
<organism evidence="4 5">
    <name type="scientific">Physcomitrium patens</name>
    <name type="common">Spreading-leaved earth moss</name>
    <name type="synonym">Physcomitrella patens</name>
    <dbReference type="NCBI Taxonomy" id="3218"/>
    <lineage>
        <taxon>Eukaryota</taxon>
        <taxon>Viridiplantae</taxon>
        <taxon>Streptophyta</taxon>
        <taxon>Embryophyta</taxon>
        <taxon>Bryophyta</taxon>
        <taxon>Bryophytina</taxon>
        <taxon>Bryopsida</taxon>
        <taxon>Funariidae</taxon>
        <taxon>Funariales</taxon>
        <taxon>Funariaceae</taxon>
        <taxon>Physcomitrium</taxon>
    </lineage>
</organism>
<dbReference type="EMBL" id="ABEU02000005">
    <property type="status" value="NOT_ANNOTATED_CDS"/>
    <property type="molecule type" value="Genomic_DNA"/>
</dbReference>
<dbReference type="AlphaFoldDB" id="A0A7I4DQL4"/>
<keyword evidence="5" id="KW-1185">Reference proteome</keyword>
<protein>
    <recommendedName>
        <fullName evidence="3">CRAL-TRIO domain-containing protein</fullName>
    </recommendedName>
</protein>
<proteinExistence type="predicted"/>
<dbReference type="InterPro" id="IPR001251">
    <property type="entry name" value="CRAL-TRIO_dom"/>
</dbReference>
<dbReference type="InterPro" id="IPR036865">
    <property type="entry name" value="CRAL-TRIO_dom_sf"/>
</dbReference>
<dbReference type="Gene3D" id="3.40.525.10">
    <property type="entry name" value="CRAL-TRIO lipid binding domain"/>
    <property type="match status" value="1"/>
</dbReference>
<sequence>MHRGRSRNHSHCHDRSNRESLKKSLGVDEECGAQGTNKPWKLTWNLSLGRGKNSAVSSNLAVGKHKRIVIIREQSANVVAQEEARLDLKDVNNVIAFLSTLQQVPNCLGTKSLHNVLAKPDIQGRARAVLSTLHNECKKQLKRNDSAKGTMESELGSSFSCKVSRGPTLNHSLEWPGRHNQLQKQICLGISSLNPNLAANGVDFSSFLLLEGDETGEPRAWERRNDMQQRQPSGWWRRTLLGSLAGAVVLRIMFFRFPWLLLPHLFTLPCFRRSSRPTHKKIMERKNWWHLPGKLITTVSIRFCGSLSNSVVAANLLLLIFELRNMIDSGRLADVDLTMLQGRFQRGRGCCSCASSCNQGGSNIEPSGFSRPCGTCCLNSCGALDQAVIDDKLPLNWKEGIGHLIDLAQKGRDVRDKSAVLTSREDIVHLAELIHAALSMPKDCFDKLLHAQLRAPAPSLELKTDFEVEKGFVTIETEDVIDQKADSEDTNLRGELSNPMVVVTNPGCQNTLTDSSNSIEGHPEETENSALLRSILLGKHKTYLHSFKSSACPSDVESECFFETSMSLPDLENLGYQQVYELDTNSDKSENWRSAHSDASTIDVDEHVLAQEPNAGHCHQGSDCLDDQSVVILNREESFQTINSEDSVSKCQPHSLSTTAECGAAMILSDPSSDCHHFSDHPTCISLRERRHEHGDQKYLSIDELNSLRWRELVFWHGHCRRGNPTLHILLGKAIQKLPPKELQTISSVIISHLEYAELNFFKASAKQINIIMDLWGIGLMRIPPLEVLSHVGMIMNRDYAGRGGSMLLVNAPMMLSLVIGGIKRVLLRPGYNNSAMIEKGFFENKDRILFLNRNYKHALEEHFELTSLPSMFGGKCSNKFCPEGCNLQAVYWKFIEYQGDPY</sequence>
<dbReference type="CDD" id="cd00170">
    <property type="entry name" value="SEC14"/>
    <property type="match status" value="1"/>
</dbReference>
<name>A0A7I4DQL4_PHYPA</name>
<keyword evidence="2" id="KW-1133">Transmembrane helix</keyword>
<evidence type="ECO:0000313" key="4">
    <source>
        <dbReference type="EnsemblPlants" id="Pp3c5_12980V3.2"/>
    </source>
</evidence>
<evidence type="ECO:0000256" key="2">
    <source>
        <dbReference type="SAM" id="Phobius"/>
    </source>
</evidence>
<evidence type="ECO:0000256" key="1">
    <source>
        <dbReference type="SAM" id="MobiDB-lite"/>
    </source>
</evidence>
<reference evidence="4 5" key="1">
    <citation type="journal article" date="2008" name="Science">
        <title>The Physcomitrella genome reveals evolutionary insights into the conquest of land by plants.</title>
        <authorList>
            <person name="Rensing S."/>
            <person name="Lang D."/>
            <person name="Zimmer A."/>
            <person name="Terry A."/>
            <person name="Salamov A."/>
            <person name="Shapiro H."/>
            <person name="Nishiyama T."/>
            <person name="Perroud P.-F."/>
            <person name="Lindquist E."/>
            <person name="Kamisugi Y."/>
            <person name="Tanahashi T."/>
            <person name="Sakakibara K."/>
            <person name="Fujita T."/>
            <person name="Oishi K."/>
            <person name="Shin-I T."/>
            <person name="Kuroki Y."/>
            <person name="Toyoda A."/>
            <person name="Suzuki Y."/>
            <person name="Hashimoto A."/>
            <person name="Yamaguchi K."/>
            <person name="Sugano A."/>
            <person name="Kohara Y."/>
            <person name="Fujiyama A."/>
            <person name="Anterola A."/>
            <person name="Aoki S."/>
            <person name="Ashton N."/>
            <person name="Barbazuk W.B."/>
            <person name="Barker E."/>
            <person name="Bennetzen J."/>
            <person name="Bezanilla M."/>
            <person name="Blankenship R."/>
            <person name="Cho S.H."/>
            <person name="Dutcher S."/>
            <person name="Estelle M."/>
            <person name="Fawcett J.A."/>
            <person name="Gundlach H."/>
            <person name="Hanada K."/>
            <person name="Heyl A."/>
            <person name="Hicks K.A."/>
            <person name="Hugh J."/>
            <person name="Lohr M."/>
            <person name="Mayer K."/>
            <person name="Melkozernov A."/>
            <person name="Murata T."/>
            <person name="Nelson D."/>
            <person name="Pils B."/>
            <person name="Prigge M."/>
            <person name="Reiss B."/>
            <person name="Renner T."/>
            <person name="Rombauts S."/>
            <person name="Rushton P."/>
            <person name="Sanderfoot A."/>
            <person name="Schween G."/>
            <person name="Shiu S.-H."/>
            <person name="Stueber K."/>
            <person name="Theodoulou F.L."/>
            <person name="Tu H."/>
            <person name="Van de Peer Y."/>
            <person name="Verrier P.J."/>
            <person name="Waters E."/>
            <person name="Wood A."/>
            <person name="Yang L."/>
            <person name="Cove D."/>
            <person name="Cuming A."/>
            <person name="Hasebe M."/>
            <person name="Lucas S."/>
            <person name="Mishler D.B."/>
            <person name="Reski R."/>
            <person name="Grigoriev I."/>
            <person name="Quatrano R.S."/>
            <person name="Boore J.L."/>
        </authorList>
    </citation>
    <scope>NUCLEOTIDE SEQUENCE [LARGE SCALE GENOMIC DNA]</scope>
    <source>
        <strain evidence="4 5">cv. Gransden 2004</strain>
    </source>
</reference>
<gene>
    <name evidence="4" type="primary">LOC112281987</name>
</gene>